<evidence type="ECO:0000313" key="11">
    <source>
        <dbReference type="Proteomes" id="UP000075714"/>
    </source>
</evidence>
<dbReference type="InterPro" id="IPR003593">
    <property type="entry name" value="AAA+_ATPase"/>
</dbReference>
<protein>
    <recommendedName>
        <fullName evidence="9">ABC transporter domain-containing protein</fullName>
    </recommendedName>
</protein>
<keyword evidence="11" id="KW-1185">Reference proteome</keyword>
<keyword evidence="5" id="KW-0067">ATP-binding</keyword>
<feature type="domain" description="ABC transporter" evidence="9">
    <location>
        <begin position="50"/>
        <end position="292"/>
    </location>
</feature>
<dbReference type="STRING" id="33097.A0A150GN10"/>
<evidence type="ECO:0000256" key="8">
    <source>
        <dbReference type="SAM" id="Phobius"/>
    </source>
</evidence>
<feature type="transmembrane region" description="Helical" evidence="8">
    <location>
        <begin position="483"/>
        <end position="508"/>
    </location>
</feature>
<reference evidence="11" key="1">
    <citation type="journal article" date="2016" name="Nat. Commun.">
        <title>The Gonium pectorale genome demonstrates co-option of cell cycle regulation during the evolution of multicellularity.</title>
        <authorList>
            <person name="Hanschen E.R."/>
            <person name="Marriage T.N."/>
            <person name="Ferris P.J."/>
            <person name="Hamaji T."/>
            <person name="Toyoda A."/>
            <person name="Fujiyama A."/>
            <person name="Neme R."/>
            <person name="Noguchi H."/>
            <person name="Minakuchi Y."/>
            <person name="Suzuki M."/>
            <person name="Kawai-Toyooka H."/>
            <person name="Smith D.R."/>
            <person name="Sparks H."/>
            <person name="Anderson J."/>
            <person name="Bakaric R."/>
            <person name="Luria V."/>
            <person name="Karger A."/>
            <person name="Kirschner M.W."/>
            <person name="Durand P.M."/>
            <person name="Michod R.E."/>
            <person name="Nozaki H."/>
            <person name="Olson B.J."/>
        </authorList>
    </citation>
    <scope>NUCLEOTIDE SEQUENCE [LARGE SCALE GENOMIC DNA]</scope>
    <source>
        <strain evidence="11">NIES-2863</strain>
    </source>
</reference>
<dbReference type="EMBL" id="LSYV01000014">
    <property type="protein sequence ID" value="KXZ51256.1"/>
    <property type="molecule type" value="Genomic_DNA"/>
</dbReference>
<keyword evidence="2" id="KW-0813">Transport</keyword>
<dbReference type="GO" id="GO:0005524">
    <property type="term" value="F:ATP binding"/>
    <property type="evidence" value="ECO:0007669"/>
    <property type="project" value="UniProtKB-KW"/>
</dbReference>
<dbReference type="SUPFAM" id="SSF52540">
    <property type="entry name" value="P-loop containing nucleoside triphosphate hydrolases"/>
    <property type="match status" value="1"/>
</dbReference>
<dbReference type="PROSITE" id="PS00211">
    <property type="entry name" value="ABC_TRANSPORTER_1"/>
    <property type="match status" value="1"/>
</dbReference>
<dbReference type="Pfam" id="PF00005">
    <property type="entry name" value="ABC_tran"/>
    <property type="match status" value="1"/>
</dbReference>
<feature type="transmembrane region" description="Helical" evidence="8">
    <location>
        <begin position="406"/>
        <end position="426"/>
    </location>
</feature>
<dbReference type="Proteomes" id="UP000075714">
    <property type="component" value="Unassembled WGS sequence"/>
</dbReference>
<dbReference type="GO" id="GO:0016887">
    <property type="term" value="F:ATP hydrolysis activity"/>
    <property type="evidence" value="ECO:0007669"/>
    <property type="project" value="InterPro"/>
</dbReference>
<evidence type="ECO:0000256" key="1">
    <source>
        <dbReference type="ARBA" id="ARBA00004141"/>
    </source>
</evidence>
<evidence type="ECO:0000256" key="3">
    <source>
        <dbReference type="ARBA" id="ARBA00022692"/>
    </source>
</evidence>
<keyword evidence="4" id="KW-0547">Nucleotide-binding</keyword>
<evidence type="ECO:0000256" key="2">
    <source>
        <dbReference type="ARBA" id="ARBA00022448"/>
    </source>
</evidence>
<evidence type="ECO:0000313" key="10">
    <source>
        <dbReference type="EMBL" id="KXZ51256.1"/>
    </source>
</evidence>
<evidence type="ECO:0000256" key="4">
    <source>
        <dbReference type="ARBA" id="ARBA00022741"/>
    </source>
</evidence>
<evidence type="ECO:0000256" key="6">
    <source>
        <dbReference type="ARBA" id="ARBA00022989"/>
    </source>
</evidence>
<dbReference type="InterPro" id="IPR050352">
    <property type="entry name" value="ABCG_transporters"/>
</dbReference>
<keyword evidence="7 8" id="KW-0472">Membrane</keyword>
<dbReference type="Pfam" id="PF19055">
    <property type="entry name" value="ABC2_membrane_7"/>
    <property type="match status" value="1"/>
</dbReference>
<name>A0A150GN10_GONPE</name>
<dbReference type="AlphaFoldDB" id="A0A150GN10"/>
<evidence type="ECO:0000256" key="5">
    <source>
        <dbReference type="ARBA" id="ARBA00022840"/>
    </source>
</evidence>
<evidence type="ECO:0000256" key="7">
    <source>
        <dbReference type="ARBA" id="ARBA00023136"/>
    </source>
</evidence>
<comment type="subcellular location">
    <subcellularLocation>
        <location evidence="1">Membrane</location>
        <topology evidence="1">Multi-pass membrane protein</topology>
    </subcellularLocation>
</comment>
<dbReference type="InterPro" id="IPR043926">
    <property type="entry name" value="ABCG_dom"/>
</dbReference>
<gene>
    <name evidence="10" type="ORF">GPECTOR_13g743</name>
</gene>
<keyword evidence="6 8" id="KW-1133">Transmembrane helix</keyword>
<sequence>MDQPTDAGKPPADAITVQIGDADSLGRNSSDGADGKVAVQLDDHDAPVNLAWKDLTVTARRAKRPLLNGVTGKIVGGFYAIMGPSGSGKSTLLNTLACRLDHGVSISGELKLNGNEYSNAELKKMSGYVMQDDLLNAHLTVHETLSYTAELRMPRTSTPEERAQRVQEVMGQVGLSHVRDVIVGSPMKKGISGGERKRLCVAMELLTKPALLFLDEPTSGLDSVTALSLCRLLRRLASSKTCTVVCTIHQPQAKIFALFDQLLLLNRGNIVYQGPAQGALDFFDRSGFPCPAYENPADHFLDVITPNMNDSVESLVEKEKQLSRFYTPPTVEHLLENPKPLVLPRDVTPWHVQFRVLLRRSLKETWRKRSTTYVLMLQTVIIAVLIGTVFLRIGTDQKSTVRRQPVLFFTVINQGMFGALIVINSFPSERMLSLRERAAGTYHCSAYFLAKVTAETISQLPAPILFSCVVYFLVGLQPVASKFFIYMALMVLCSTAATSLALAVSAIARTTDMAVTILPMASPGALEICRLFGGFFLSPANLPKYFSWLDALSYVKYTYVGISLNELHGLELHCTPSQLNSAGKCPITSGEQTIKSLGLDYISIGDCVGILIAYIVICRLIAYLGVRYLKH</sequence>
<dbReference type="Pfam" id="PF01061">
    <property type="entry name" value="ABC2_membrane"/>
    <property type="match status" value="1"/>
</dbReference>
<proteinExistence type="predicted"/>
<feature type="transmembrane region" description="Helical" evidence="8">
    <location>
        <begin position="601"/>
        <end position="626"/>
    </location>
</feature>
<dbReference type="GO" id="GO:0140359">
    <property type="term" value="F:ABC-type transporter activity"/>
    <property type="evidence" value="ECO:0007669"/>
    <property type="project" value="InterPro"/>
</dbReference>
<keyword evidence="3 8" id="KW-0812">Transmembrane</keyword>
<dbReference type="PANTHER" id="PTHR48041:SF139">
    <property type="entry name" value="PROTEIN SCARLET"/>
    <property type="match status" value="1"/>
</dbReference>
<dbReference type="SMART" id="SM00382">
    <property type="entry name" value="AAA"/>
    <property type="match status" value="1"/>
</dbReference>
<accession>A0A150GN10</accession>
<dbReference type="Gene3D" id="3.40.50.300">
    <property type="entry name" value="P-loop containing nucleotide triphosphate hydrolases"/>
    <property type="match status" value="1"/>
</dbReference>
<feature type="transmembrane region" description="Helical" evidence="8">
    <location>
        <begin position="373"/>
        <end position="394"/>
    </location>
</feature>
<evidence type="ECO:0000259" key="9">
    <source>
        <dbReference type="PROSITE" id="PS50893"/>
    </source>
</evidence>
<dbReference type="InterPro" id="IPR003439">
    <property type="entry name" value="ABC_transporter-like_ATP-bd"/>
</dbReference>
<dbReference type="OrthoDB" id="66620at2759"/>
<dbReference type="InterPro" id="IPR027417">
    <property type="entry name" value="P-loop_NTPase"/>
</dbReference>
<dbReference type="InterPro" id="IPR017871">
    <property type="entry name" value="ABC_transporter-like_CS"/>
</dbReference>
<dbReference type="PROSITE" id="PS50893">
    <property type="entry name" value="ABC_TRANSPORTER_2"/>
    <property type="match status" value="1"/>
</dbReference>
<dbReference type="PANTHER" id="PTHR48041">
    <property type="entry name" value="ABC TRANSPORTER G FAMILY MEMBER 28"/>
    <property type="match status" value="1"/>
</dbReference>
<dbReference type="GO" id="GO:0016020">
    <property type="term" value="C:membrane"/>
    <property type="evidence" value="ECO:0007669"/>
    <property type="project" value="UniProtKB-SubCell"/>
</dbReference>
<organism evidence="10 11">
    <name type="scientific">Gonium pectorale</name>
    <name type="common">Green alga</name>
    <dbReference type="NCBI Taxonomy" id="33097"/>
    <lineage>
        <taxon>Eukaryota</taxon>
        <taxon>Viridiplantae</taxon>
        <taxon>Chlorophyta</taxon>
        <taxon>core chlorophytes</taxon>
        <taxon>Chlorophyceae</taxon>
        <taxon>CS clade</taxon>
        <taxon>Chlamydomonadales</taxon>
        <taxon>Volvocaceae</taxon>
        <taxon>Gonium</taxon>
    </lineage>
</organism>
<comment type="caution">
    <text evidence="10">The sequence shown here is derived from an EMBL/GenBank/DDBJ whole genome shotgun (WGS) entry which is preliminary data.</text>
</comment>
<feature type="transmembrane region" description="Helical" evidence="8">
    <location>
        <begin position="457"/>
        <end position="476"/>
    </location>
</feature>
<dbReference type="InterPro" id="IPR013525">
    <property type="entry name" value="ABC2_TM"/>
</dbReference>